<accession>A0A9W9A3M2</accession>
<sequence length="150" mass="16705">MAEEFFIPQGGDSELGSPLKGEAVVSPEKGDAGRSTVNAEGVSNPVETESKAVIVEERTGSTERDEAERYKGRWVEMFENLLTDSKHSTEITEGIVSKRIYVPTALRGSENGETRSARMFEQNQNLRRHQQEVHAVLRNREGKCTQKVAI</sequence>
<comment type="caution">
    <text evidence="2">The sequence shown here is derived from an EMBL/GenBank/DDBJ whole genome shotgun (WGS) entry which is preliminary data.</text>
</comment>
<protein>
    <submittedName>
        <fullName evidence="2">Uncharacterized protein</fullName>
    </submittedName>
</protein>
<gene>
    <name evidence="2" type="ORF">C8J55DRAFT_490997</name>
</gene>
<dbReference type="Proteomes" id="UP001150238">
    <property type="component" value="Unassembled WGS sequence"/>
</dbReference>
<evidence type="ECO:0000256" key="1">
    <source>
        <dbReference type="SAM" id="MobiDB-lite"/>
    </source>
</evidence>
<evidence type="ECO:0000313" key="3">
    <source>
        <dbReference type="Proteomes" id="UP001150238"/>
    </source>
</evidence>
<organism evidence="2 3">
    <name type="scientific">Lentinula lateritia</name>
    <dbReference type="NCBI Taxonomy" id="40482"/>
    <lineage>
        <taxon>Eukaryota</taxon>
        <taxon>Fungi</taxon>
        <taxon>Dikarya</taxon>
        <taxon>Basidiomycota</taxon>
        <taxon>Agaricomycotina</taxon>
        <taxon>Agaricomycetes</taxon>
        <taxon>Agaricomycetidae</taxon>
        <taxon>Agaricales</taxon>
        <taxon>Marasmiineae</taxon>
        <taxon>Omphalotaceae</taxon>
        <taxon>Lentinula</taxon>
    </lineage>
</organism>
<evidence type="ECO:0000313" key="2">
    <source>
        <dbReference type="EMBL" id="KAJ4472789.1"/>
    </source>
</evidence>
<dbReference type="EMBL" id="JANVFS010000026">
    <property type="protein sequence ID" value="KAJ4472789.1"/>
    <property type="molecule type" value="Genomic_DNA"/>
</dbReference>
<reference evidence="2" key="1">
    <citation type="submission" date="2022-08" db="EMBL/GenBank/DDBJ databases">
        <authorList>
            <consortium name="DOE Joint Genome Institute"/>
            <person name="Min B."/>
            <person name="Riley R."/>
            <person name="Sierra-Patev S."/>
            <person name="Naranjo-Ortiz M."/>
            <person name="Looney B."/>
            <person name="Konkel Z."/>
            <person name="Slot J.C."/>
            <person name="Sakamoto Y."/>
            <person name="Steenwyk J.L."/>
            <person name="Rokas A."/>
            <person name="Carro J."/>
            <person name="Camarero S."/>
            <person name="Ferreira P."/>
            <person name="Molpeceres G."/>
            <person name="Ruiz-Duenas F.J."/>
            <person name="Serrano A."/>
            <person name="Henrissat B."/>
            <person name="Drula E."/>
            <person name="Hughes K.W."/>
            <person name="Mata J.L."/>
            <person name="Ishikawa N.K."/>
            <person name="Vargas-Isla R."/>
            <person name="Ushijima S."/>
            <person name="Smith C.A."/>
            <person name="Ahrendt S."/>
            <person name="Andreopoulos W."/>
            <person name="He G."/>
            <person name="Labutti K."/>
            <person name="Lipzen A."/>
            <person name="Ng V."/>
            <person name="Sandor L."/>
            <person name="Barry K."/>
            <person name="Martinez A.T."/>
            <person name="Xiao Y."/>
            <person name="Gibbons J.G."/>
            <person name="Terashima K."/>
            <person name="Hibbett D.S."/>
            <person name="Grigoriev I.V."/>
        </authorList>
    </citation>
    <scope>NUCLEOTIDE SEQUENCE</scope>
    <source>
        <strain evidence="2">Sp2 HRB7682 ss15</strain>
    </source>
</reference>
<dbReference type="AlphaFoldDB" id="A0A9W9A3M2"/>
<reference evidence="2" key="2">
    <citation type="journal article" date="2023" name="Proc. Natl. Acad. Sci. U.S.A.">
        <title>A global phylogenomic analysis of the shiitake genus Lentinula.</title>
        <authorList>
            <person name="Sierra-Patev S."/>
            <person name="Min B."/>
            <person name="Naranjo-Ortiz M."/>
            <person name="Looney B."/>
            <person name="Konkel Z."/>
            <person name="Slot J.C."/>
            <person name="Sakamoto Y."/>
            <person name="Steenwyk J.L."/>
            <person name="Rokas A."/>
            <person name="Carro J."/>
            <person name="Camarero S."/>
            <person name="Ferreira P."/>
            <person name="Molpeceres G."/>
            <person name="Ruiz-Duenas F.J."/>
            <person name="Serrano A."/>
            <person name="Henrissat B."/>
            <person name="Drula E."/>
            <person name="Hughes K.W."/>
            <person name="Mata J.L."/>
            <person name="Ishikawa N.K."/>
            <person name="Vargas-Isla R."/>
            <person name="Ushijima S."/>
            <person name="Smith C.A."/>
            <person name="Donoghue J."/>
            <person name="Ahrendt S."/>
            <person name="Andreopoulos W."/>
            <person name="He G."/>
            <person name="LaButti K."/>
            <person name="Lipzen A."/>
            <person name="Ng V."/>
            <person name="Riley R."/>
            <person name="Sandor L."/>
            <person name="Barry K."/>
            <person name="Martinez A.T."/>
            <person name="Xiao Y."/>
            <person name="Gibbons J.G."/>
            <person name="Terashima K."/>
            <person name="Grigoriev I.V."/>
            <person name="Hibbett D."/>
        </authorList>
    </citation>
    <scope>NUCLEOTIDE SEQUENCE</scope>
    <source>
        <strain evidence="2">Sp2 HRB7682 ss15</strain>
    </source>
</reference>
<name>A0A9W9A3M2_9AGAR</name>
<proteinExistence type="predicted"/>
<feature type="region of interest" description="Disordered" evidence="1">
    <location>
        <begin position="1"/>
        <end position="45"/>
    </location>
</feature>